<dbReference type="EMBL" id="STGX01000005">
    <property type="protein sequence ID" value="THV29536.1"/>
    <property type="molecule type" value="Genomic_DNA"/>
</dbReference>
<dbReference type="Gene3D" id="1.20.1440.30">
    <property type="entry name" value="Biosynthetic Protein domain"/>
    <property type="match status" value="1"/>
</dbReference>
<proteinExistence type="predicted"/>
<dbReference type="Gene3D" id="3.30.1870.10">
    <property type="entry name" value="EreA-like, domain 2"/>
    <property type="match status" value="1"/>
</dbReference>
<dbReference type="InterPro" id="IPR007815">
    <property type="entry name" value="Emycin_Estase"/>
</dbReference>
<name>A0A4V4HPD1_9ACTN</name>
<organism evidence="2 3">
    <name type="scientific">Glycomyces paridis</name>
    <dbReference type="NCBI Taxonomy" id="2126555"/>
    <lineage>
        <taxon>Bacteria</taxon>
        <taxon>Bacillati</taxon>
        <taxon>Actinomycetota</taxon>
        <taxon>Actinomycetes</taxon>
        <taxon>Glycomycetales</taxon>
        <taxon>Glycomycetaceae</taxon>
        <taxon>Glycomyces</taxon>
    </lineage>
</organism>
<keyword evidence="3" id="KW-1185">Reference proteome</keyword>
<dbReference type="GO" id="GO:0046677">
    <property type="term" value="P:response to antibiotic"/>
    <property type="evidence" value="ECO:0007669"/>
    <property type="project" value="InterPro"/>
</dbReference>
<dbReference type="AlphaFoldDB" id="A0A4V4HPD1"/>
<dbReference type="PANTHER" id="PTHR31299:SF0">
    <property type="entry name" value="ESTERASE, PUTATIVE (AFU_ORTHOLOGUE AFUA_1G05850)-RELATED"/>
    <property type="match status" value="1"/>
</dbReference>
<feature type="region of interest" description="Disordered" evidence="1">
    <location>
        <begin position="1"/>
        <end position="21"/>
    </location>
</feature>
<gene>
    <name evidence="2" type="ORF">E9998_08515</name>
</gene>
<dbReference type="InterPro" id="IPR006311">
    <property type="entry name" value="TAT_signal"/>
</dbReference>
<protein>
    <submittedName>
        <fullName evidence="2">Erythromycin esterase family protein</fullName>
    </submittedName>
</protein>
<dbReference type="SUPFAM" id="SSF159501">
    <property type="entry name" value="EreA/ChaN-like"/>
    <property type="match status" value="1"/>
</dbReference>
<dbReference type="Gene3D" id="3.40.1660.10">
    <property type="entry name" value="EreA-like (biosynthetic domain)"/>
    <property type="match status" value="1"/>
</dbReference>
<dbReference type="CDD" id="cd14728">
    <property type="entry name" value="Ere-like"/>
    <property type="match status" value="1"/>
</dbReference>
<dbReference type="InterPro" id="IPR052036">
    <property type="entry name" value="Hydrolase/PRTase-associated"/>
</dbReference>
<evidence type="ECO:0000256" key="1">
    <source>
        <dbReference type="SAM" id="MobiDB-lite"/>
    </source>
</evidence>
<comment type="caution">
    <text evidence="2">The sequence shown here is derived from an EMBL/GenBank/DDBJ whole genome shotgun (WGS) entry which is preliminary data.</text>
</comment>
<accession>A0A4V4HPD1</accession>
<dbReference type="PROSITE" id="PS51318">
    <property type="entry name" value="TAT"/>
    <property type="match status" value="1"/>
</dbReference>
<dbReference type="PANTHER" id="PTHR31299">
    <property type="entry name" value="ESTERASE, PUTATIVE (AFU_ORTHOLOGUE AFUA_1G05850)-RELATED"/>
    <property type="match status" value="1"/>
</dbReference>
<sequence length="465" mass="51038">MGLGAEARQDRRHHTSPNRFGAGPMIDNVFNRRSLLGLAAVAALASTAVASPAGASAPITDWIDRHAARIDSTDPASPLDDLDALRRIARDAEVVGIGEWTHGSHEQFRVKHKIVRYLVERMGFRTLAFELDFAHGLAVDRYAVTGEGDARELATDLSSQLWQTQEILDVIEWVRGFNADHPGDEVRFLGADLLTLREASFTAITDHVAAVSPDRAAELAGHLDPIRPTGPGHIYWYQQLGEAERVDLIGHAQAVLDLVADLPDSKDRELAAQHARTVAAWHEYYAILGPAPRPGREVFIADTIEWWRRQVGGRIAYWAANAHTAAAPSTVYSLPGETTEFTYAGGHLRERIGREYVSVGTVFHEGEVNSRWYPVVPVAVAPPGPGLLDAELGEACEDDYLIDLRLRAPRPVRDWLAAPTSVRMVHPVYQDGESADDYVMTTGSLAATFDAIVHLRRTTPSVLLT</sequence>
<evidence type="ECO:0000313" key="3">
    <source>
        <dbReference type="Proteomes" id="UP000305792"/>
    </source>
</evidence>
<reference evidence="2 3" key="1">
    <citation type="journal article" date="2018" name="Int. J. Syst. Evol. Microbiol.">
        <title>Glycomyces paridis sp. nov., isolated from the medicinal plant Paris polyphylla.</title>
        <authorList>
            <person name="Fang X.M."/>
            <person name="Bai J.L."/>
            <person name="Su J."/>
            <person name="Zhao L.L."/>
            <person name="Liu H.Y."/>
            <person name="Ma B.P."/>
            <person name="Zhang Y.Q."/>
            <person name="Yu L.Y."/>
        </authorList>
    </citation>
    <scope>NUCLEOTIDE SEQUENCE [LARGE SCALE GENOMIC DNA]</scope>
    <source>
        <strain evidence="2 3">CPCC 204357</strain>
    </source>
</reference>
<dbReference type="Proteomes" id="UP000305792">
    <property type="component" value="Unassembled WGS sequence"/>
</dbReference>
<dbReference type="InterPro" id="IPR014622">
    <property type="entry name" value="UCP036794_erythomycin"/>
</dbReference>
<evidence type="ECO:0000313" key="2">
    <source>
        <dbReference type="EMBL" id="THV29536.1"/>
    </source>
</evidence>
<dbReference type="Pfam" id="PF05139">
    <property type="entry name" value="Erythro_esteras"/>
    <property type="match status" value="1"/>
</dbReference>
<dbReference type="PIRSF" id="PIRSF036794">
    <property type="entry name" value="UCP_erythr_ester"/>
    <property type="match status" value="1"/>
</dbReference>